<dbReference type="Proteomes" id="UP001220610">
    <property type="component" value="Chromosome"/>
</dbReference>
<proteinExistence type="predicted"/>
<sequence>MTVLFTPEELIQYLYNEASPEKTAAIETAIQEDWTLREKLEVLKASARGLNRLVEAPRHEAILKVLAYARETAPESVQ</sequence>
<accession>A0AAJ5WSP6</accession>
<protein>
    <submittedName>
        <fullName evidence="1">Uncharacterized protein</fullName>
    </submittedName>
</protein>
<evidence type="ECO:0000313" key="1">
    <source>
        <dbReference type="EMBL" id="WEK36594.1"/>
    </source>
</evidence>
<gene>
    <name evidence="1" type="ORF">P0Y53_03695</name>
</gene>
<reference evidence="1" key="1">
    <citation type="submission" date="2023-03" db="EMBL/GenBank/DDBJ databases">
        <title>Andean soil-derived lignocellulolytic bacterial consortium as a source of novel taxa and putative plastic-active enzymes.</title>
        <authorList>
            <person name="Diaz-Garcia L."/>
            <person name="Chuvochina M."/>
            <person name="Feuerriegel G."/>
            <person name="Bunk B."/>
            <person name="Sproer C."/>
            <person name="Streit W.R."/>
            <person name="Rodriguez L.M."/>
            <person name="Overmann J."/>
            <person name="Jimenez D.J."/>
        </authorList>
    </citation>
    <scope>NUCLEOTIDE SEQUENCE</scope>
    <source>
        <strain evidence="1">MAG 7</strain>
    </source>
</reference>
<dbReference type="EMBL" id="CP119311">
    <property type="protein sequence ID" value="WEK36594.1"/>
    <property type="molecule type" value="Genomic_DNA"/>
</dbReference>
<dbReference type="AlphaFoldDB" id="A0AAJ5WSP6"/>
<name>A0AAJ5WSP6_9BACT</name>
<organism evidence="1 2">
    <name type="scientific">Candidatus Pseudobacter hemicellulosilyticus</name>
    <dbReference type="NCBI Taxonomy" id="3121375"/>
    <lineage>
        <taxon>Bacteria</taxon>
        <taxon>Pseudomonadati</taxon>
        <taxon>Bacteroidota</taxon>
        <taxon>Chitinophagia</taxon>
        <taxon>Chitinophagales</taxon>
        <taxon>Chitinophagaceae</taxon>
        <taxon>Pseudobacter</taxon>
    </lineage>
</organism>
<evidence type="ECO:0000313" key="2">
    <source>
        <dbReference type="Proteomes" id="UP001220610"/>
    </source>
</evidence>